<comment type="caution">
    <text evidence="1">The sequence shown here is derived from an EMBL/GenBank/DDBJ whole genome shotgun (WGS) entry which is preliminary data.</text>
</comment>
<proteinExistence type="predicted"/>
<dbReference type="EMBL" id="DTHG01000058">
    <property type="protein sequence ID" value="HGW91805.1"/>
    <property type="molecule type" value="Genomic_DNA"/>
</dbReference>
<sequence length="151" mass="17185">MIFFILSDFFKDIKMASGVRIGAFGYDLNSKYDGYFYEVNGSSELFLEVLSNILGFEGTLGYLGNLFIGDLWLELDHFVNFRFKDSSLSLGYGMGVFNYNSSSTFLSGKIQYDILLTSELLIQFQLKLLEHYRDNRFLTSIEISIGAGAMF</sequence>
<evidence type="ECO:0000313" key="1">
    <source>
        <dbReference type="EMBL" id="HGW91805.1"/>
    </source>
</evidence>
<dbReference type="AlphaFoldDB" id="A0A7C4YFU0"/>
<organism evidence="1">
    <name type="scientific">candidate division WOR-3 bacterium</name>
    <dbReference type="NCBI Taxonomy" id="2052148"/>
    <lineage>
        <taxon>Bacteria</taxon>
        <taxon>Bacteria division WOR-3</taxon>
    </lineage>
</organism>
<name>A0A7C4YFU0_UNCW3</name>
<gene>
    <name evidence="1" type="ORF">ENV67_04605</name>
</gene>
<reference evidence="1" key="1">
    <citation type="journal article" date="2020" name="mSystems">
        <title>Genome- and Community-Level Interaction Insights into Carbon Utilization and Element Cycling Functions of Hydrothermarchaeota in Hydrothermal Sediment.</title>
        <authorList>
            <person name="Zhou Z."/>
            <person name="Liu Y."/>
            <person name="Xu W."/>
            <person name="Pan J."/>
            <person name="Luo Z.H."/>
            <person name="Li M."/>
        </authorList>
    </citation>
    <scope>NUCLEOTIDE SEQUENCE [LARGE SCALE GENOMIC DNA]</scope>
    <source>
        <strain evidence="1">SpSt-780</strain>
    </source>
</reference>
<accession>A0A7C4YFU0</accession>
<protein>
    <submittedName>
        <fullName evidence="1">Uncharacterized protein</fullName>
    </submittedName>
</protein>